<protein>
    <recommendedName>
        <fullName evidence="10">Cysteine protease</fullName>
        <ecNumber evidence="10">3.4.22.-</ecNumber>
    </recommendedName>
</protein>
<keyword evidence="14" id="KW-1185">Reference proteome</keyword>
<dbReference type="GO" id="GO:0035973">
    <property type="term" value="P:aggrephagy"/>
    <property type="evidence" value="ECO:0007669"/>
    <property type="project" value="TreeGrafter"/>
</dbReference>
<dbReference type="GO" id="GO:0004197">
    <property type="term" value="F:cysteine-type endopeptidase activity"/>
    <property type="evidence" value="ECO:0007669"/>
    <property type="project" value="TreeGrafter"/>
</dbReference>
<evidence type="ECO:0000256" key="5">
    <source>
        <dbReference type="ARBA" id="ARBA00022801"/>
    </source>
</evidence>
<proteinExistence type="inferred from homology"/>
<dbReference type="GO" id="GO:0005634">
    <property type="term" value="C:nucleus"/>
    <property type="evidence" value="ECO:0007669"/>
    <property type="project" value="UniProtKB-SubCell"/>
</dbReference>
<dbReference type="PANTHER" id="PTHR22624:SF49">
    <property type="entry name" value="CYSTEINE PROTEASE"/>
    <property type="match status" value="1"/>
</dbReference>
<comment type="function">
    <text evidence="10">Required for selective autophagic degradation of the nucleus (nucleophagy) as well as for mitophagy which contributes to regulate mitochondrial quantity and quality by eliminating the mitochondria to a basal level to fulfill cellular energy requirements and preventing excess ROS production.</text>
</comment>
<accession>A0A8H3XGM2</accession>
<dbReference type="InterPro" id="IPR038765">
    <property type="entry name" value="Papain-like_cys_pep_sf"/>
</dbReference>
<keyword evidence="2" id="KW-0813">Transport</keyword>
<dbReference type="Pfam" id="PF03416">
    <property type="entry name" value="Peptidase_C54"/>
    <property type="match status" value="1"/>
</dbReference>
<comment type="caution">
    <text evidence="13">The sequence shown here is derived from an EMBL/GenBank/DDBJ whole genome shotgun (WGS) entry which is preliminary data.</text>
</comment>
<evidence type="ECO:0000256" key="3">
    <source>
        <dbReference type="ARBA" id="ARBA00022490"/>
    </source>
</evidence>
<dbReference type="InterPro" id="IPR005078">
    <property type="entry name" value="Peptidase_C54"/>
</dbReference>
<keyword evidence="10" id="KW-0539">Nucleus</keyword>
<evidence type="ECO:0000256" key="1">
    <source>
        <dbReference type="ARBA" id="ARBA00010958"/>
    </source>
</evidence>
<evidence type="ECO:0000256" key="9">
    <source>
        <dbReference type="ARBA" id="ARBA00029362"/>
    </source>
</evidence>
<evidence type="ECO:0000256" key="4">
    <source>
        <dbReference type="ARBA" id="ARBA00022670"/>
    </source>
</evidence>
<comment type="catalytic activity">
    <reaction evidence="9">
        <text>[protein]-C-terminal L-amino acid-glycyl-phosphatidylethanolamide + H2O = [protein]-C-terminal L-amino acid-glycine + a 1,2-diacyl-sn-glycero-3-phosphoethanolamine</text>
        <dbReference type="Rhea" id="RHEA:67548"/>
        <dbReference type="Rhea" id="RHEA-COMP:17323"/>
        <dbReference type="Rhea" id="RHEA-COMP:17324"/>
        <dbReference type="ChEBI" id="CHEBI:15377"/>
        <dbReference type="ChEBI" id="CHEBI:64612"/>
        <dbReference type="ChEBI" id="CHEBI:172940"/>
        <dbReference type="ChEBI" id="CHEBI:172941"/>
    </reaction>
    <physiologicalReaction direction="left-to-right" evidence="9">
        <dbReference type="Rhea" id="RHEA:67549"/>
    </physiologicalReaction>
</comment>
<dbReference type="Proteomes" id="UP000439903">
    <property type="component" value="Unassembled WGS sequence"/>
</dbReference>
<keyword evidence="5 10" id="KW-0378">Hydrolase</keyword>
<dbReference type="EC" id="3.4.22.-" evidence="10"/>
<organism evidence="13 14">
    <name type="scientific">Gigaspora margarita</name>
    <dbReference type="NCBI Taxonomy" id="4874"/>
    <lineage>
        <taxon>Eukaryota</taxon>
        <taxon>Fungi</taxon>
        <taxon>Fungi incertae sedis</taxon>
        <taxon>Mucoromycota</taxon>
        <taxon>Glomeromycotina</taxon>
        <taxon>Glomeromycetes</taxon>
        <taxon>Diversisporales</taxon>
        <taxon>Gigasporaceae</taxon>
        <taxon>Gigaspora</taxon>
    </lineage>
</organism>
<dbReference type="GO" id="GO:0000423">
    <property type="term" value="P:mitophagy"/>
    <property type="evidence" value="ECO:0007669"/>
    <property type="project" value="TreeGrafter"/>
</dbReference>
<evidence type="ECO:0000313" key="14">
    <source>
        <dbReference type="Proteomes" id="UP000439903"/>
    </source>
</evidence>
<sequence length="580" mass="67115">MDDTRVLSIESALVSKDPIFEENSKDLLMSNNEVREIPATHTEEFNDLDHEVSEEKQDQVAQIPRRRLNAGRNNIHNSTTEKNEEGTNEVTKRISSWFSSFWITPQETSGDASDKDDPDFANFKKGLFDSFKSESTIKSPKDNSIWLMGVRYEANNDRVSNEFSGSFYESSYYYSTPGTFPHLSMQQSILSPTNFPTEFYDDFTSRIWCTYRHNYAPIRPTNFTNDGGWGCMLRSGQSLLANALILQFLGREWRRVPKGDDTWDTYVQILTWFIDDMSSRCPFSVHRVALLGKQLGKNIGEWFGPSTASQAIKLLIELLFIFIVVTELWCLYRALVEDFPAAHLSVYVATDGVVYKNEVYKAGKNNRTGKDFQSVLILVAIRLGINNLNPIYYNALKECFKFPQSVGIAGGKPSSSYYFIATQVDDLYYLDPHHSRPALELKSTEEFTEEELSTFHCDTLRKIHISQLDPSMLLGFYCRTADDFEDFCRRVEEISEKYKPVFTIAQEAPIYGDDVSDLDVFSEDDEDEFEKFENDDEIDENDDENIENKKNKKKKKKKQKKKQTKKKHNIYFIQLLYIFR</sequence>
<feature type="compositionally biased region" description="Acidic residues" evidence="11">
    <location>
        <begin position="527"/>
        <end position="545"/>
    </location>
</feature>
<evidence type="ECO:0000256" key="11">
    <source>
        <dbReference type="SAM" id="MobiDB-lite"/>
    </source>
</evidence>
<evidence type="ECO:0000256" key="6">
    <source>
        <dbReference type="ARBA" id="ARBA00022807"/>
    </source>
</evidence>
<evidence type="ECO:0000259" key="12">
    <source>
        <dbReference type="Pfam" id="PF03416"/>
    </source>
</evidence>
<dbReference type="GO" id="GO:0034727">
    <property type="term" value="P:piecemeal microautophagy of the nucleus"/>
    <property type="evidence" value="ECO:0007669"/>
    <property type="project" value="TreeGrafter"/>
</dbReference>
<name>A0A8H3XGM2_GIGMA</name>
<dbReference type="GO" id="GO:0005737">
    <property type="term" value="C:cytoplasm"/>
    <property type="evidence" value="ECO:0007669"/>
    <property type="project" value="UniProtKB-SubCell"/>
</dbReference>
<gene>
    <name evidence="13" type="ORF">F8M41_000174</name>
</gene>
<keyword evidence="4 10" id="KW-0645">Protease</keyword>
<dbReference type="InterPro" id="IPR046792">
    <property type="entry name" value="Peptidase_C54_cat"/>
</dbReference>
<dbReference type="OrthoDB" id="2960936at2759"/>
<feature type="region of interest" description="Disordered" evidence="11">
    <location>
        <begin position="527"/>
        <end position="566"/>
    </location>
</feature>
<dbReference type="GO" id="GO:0019786">
    <property type="term" value="F:protein-phosphatidylethanolamide deconjugating activity"/>
    <property type="evidence" value="ECO:0007669"/>
    <property type="project" value="InterPro"/>
</dbReference>
<feature type="compositionally biased region" description="Basic residues" evidence="11">
    <location>
        <begin position="550"/>
        <end position="566"/>
    </location>
</feature>
<comment type="similarity">
    <text evidence="1 10">Belongs to the peptidase C54 family.</text>
</comment>
<dbReference type="EMBL" id="WTPW01001002">
    <property type="protein sequence ID" value="KAF0463398.1"/>
    <property type="molecule type" value="Genomic_DNA"/>
</dbReference>
<dbReference type="GO" id="GO:0015031">
    <property type="term" value="P:protein transport"/>
    <property type="evidence" value="ECO:0007669"/>
    <property type="project" value="UniProtKB-KW"/>
</dbReference>
<evidence type="ECO:0000313" key="13">
    <source>
        <dbReference type="EMBL" id="KAF0463398.1"/>
    </source>
</evidence>
<dbReference type="GO" id="GO:0016485">
    <property type="term" value="P:protein processing"/>
    <property type="evidence" value="ECO:0007669"/>
    <property type="project" value="TreeGrafter"/>
</dbReference>
<keyword evidence="8" id="KW-0072">Autophagy</keyword>
<evidence type="ECO:0000256" key="8">
    <source>
        <dbReference type="ARBA" id="ARBA00023006"/>
    </source>
</evidence>
<dbReference type="GO" id="GO:0000045">
    <property type="term" value="P:autophagosome assembly"/>
    <property type="evidence" value="ECO:0007669"/>
    <property type="project" value="TreeGrafter"/>
</dbReference>
<evidence type="ECO:0000256" key="2">
    <source>
        <dbReference type="ARBA" id="ARBA00022448"/>
    </source>
</evidence>
<keyword evidence="3 10" id="KW-0963">Cytoplasm</keyword>
<dbReference type="PANTHER" id="PTHR22624">
    <property type="entry name" value="CYSTEINE PROTEASE ATG4"/>
    <property type="match status" value="1"/>
</dbReference>
<dbReference type="AlphaFoldDB" id="A0A8H3XGM2"/>
<keyword evidence="6" id="KW-0788">Thiol protease</keyword>
<feature type="domain" description="Peptidase C54 catalytic" evidence="12">
    <location>
        <begin position="197"/>
        <end position="490"/>
    </location>
</feature>
<comment type="subcellular location">
    <subcellularLocation>
        <location evidence="10">Nucleus</location>
    </subcellularLocation>
    <subcellularLocation>
        <location evidence="10">Cytoplasm</location>
    </subcellularLocation>
</comment>
<reference evidence="13 14" key="1">
    <citation type="journal article" date="2019" name="Environ. Microbiol.">
        <title>At the nexus of three kingdoms: the genome of the mycorrhizal fungus Gigaspora margarita provides insights into plant, endobacterial and fungal interactions.</title>
        <authorList>
            <person name="Venice F."/>
            <person name="Ghignone S."/>
            <person name="Salvioli di Fossalunga A."/>
            <person name="Amselem J."/>
            <person name="Novero M."/>
            <person name="Xianan X."/>
            <person name="Sedzielewska Toro K."/>
            <person name="Morin E."/>
            <person name="Lipzen A."/>
            <person name="Grigoriev I.V."/>
            <person name="Henrissat B."/>
            <person name="Martin F.M."/>
            <person name="Bonfante P."/>
        </authorList>
    </citation>
    <scope>NUCLEOTIDE SEQUENCE [LARGE SCALE GENOMIC DNA]</scope>
    <source>
        <strain evidence="13 14">BEG34</strain>
    </source>
</reference>
<evidence type="ECO:0000256" key="7">
    <source>
        <dbReference type="ARBA" id="ARBA00022927"/>
    </source>
</evidence>
<evidence type="ECO:0000256" key="10">
    <source>
        <dbReference type="RuleBase" id="RU363115"/>
    </source>
</evidence>
<dbReference type="SUPFAM" id="SSF54001">
    <property type="entry name" value="Cysteine proteinases"/>
    <property type="match status" value="1"/>
</dbReference>
<keyword evidence="7" id="KW-0653">Protein transport</keyword>